<dbReference type="InterPro" id="IPR036188">
    <property type="entry name" value="FAD/NAD-bd_sf"/>
</dbReference>
<dbReference type="InterPro" id="IPR003953">
    <property type="entry name" value="FAD-dep_OxRdtase_2_FAD-bd"/>
</dbReference>
<dbReference type="Gene3D" id="3.50.50.60">
    <property type="entry name" value="FAD/NAD(P)-binding domain"/>
    <property type="match status" value="1"/>
</dbReference>
<dbReference type="InterPro" id="IPR006311">
    <property type="entry name" value="TAT_signal"/>
</dbReference>
<name>A0A369N4Z4_EGGLN</name>
<dbReference type="PROSITE" id="PS51318">
    <property type="entry name" value="TAT"/>
    <property type="match status" value="1"/>
</dbReference>
<reference evidence="8 9" key="1">
    <citation type="journal article" date="2018" name="Elife">
        <title>Discovery and characterization of a prevalent human gut bacterial enzyme sufficient for the inactivation of a family of plant toxins.</title>
        <authorList>
            <person name="Koppel N."/>
            <person name="Bisanz J.E."/>
            <person name="Pandelia M.E."/>
            <person name="Turnbaugh P.J."/>
            <person name="Balskus E.P."/>
        </authorList>
    </citation>
    <scope>NUCLEOTIDE SEQUENCE [LARGE SCALE GENOMIC DNA]</scope>
    <source>
        <strain evidence="7 9">16A</strain>
        <strain evidence="6 8">FAA1-1-60AUCSF</strain>
    </source>
</reference>
<dbReference type="PANTHER" id="PTHR43400">
    <property type="entry name" value="FUMARATE REDUCTASE"/>
    <property type="match status" value="1"/>
</dbReference>
<dbReference type="Pfam" id="PF00890">
    <property type="entry name" value="FAD_binding_2"/>
    <property type="match status" value="1"/>
</dbReference>
<dbReference type="SUPFAM" id="SSF56425">
    <property type="entry name" value="Succinate dehydrogenase/fumarate reductase flavoprotein, catalytic domain"/>
    <property type="match status" value="1"/>
</dbReference>
<dbReference type="GO" id="GO:0008202">
    <property type="term" value="P:steroid metabolic process"/>
    <property type="evidence" value="ECO:0007669"/>
    <property type="project" value="UniProtKB-ARBA"/>
</dbReference>
<evidence type="ECO:0000256" key="1">
    <source>
        <dbReference type="ARBA" id="ARBA00001974"/>
    </source>
</evidence>
<organism evidence="6 8">
    <name type="scientific">Eggerthella lenta</name>
    <name type="common">Eubacterium lentum</name>
    <dbReference type="NCBI Taxonomy" id="84112"/>
    <lineage>
        <taxon>Bacteria</taxon>
        <taxon>Bacillati</taxon>
        <taxon>Actinomycetota</taxon>
        <taxon>Coriobacteriia</taxon>
        <taxon>Eggerthellales</taxon>
        <taxon>Eggerthellaceae</taxon>
        <taxon>Eggerthella</taxon>
    </lineage>
</organism>
<protein>
    <submittedName>
        <fullName evidence="6">FAD-binding protein</fullName>
    </submittedName>
</protein>
<dbReference type="GO" id="GO:0033765">
    <property type="term" value="F:steroid dehydrogenase activity, acting on the CH-CH group of donors"/>
    <property type="evidence" value="ECO:0007669"/>
    <property type="project" value="UniProtKB-ARBA"/>
</dbReference>
<dbReference type="SUPFAM" id="SSF51905">
    <property type="entry name" value="FAD/NAD(P)-binding domain"/>
    <property type="match status" value="1"/>
</dbReference>
<proteinExistence type="predicted"/>
<evidence type="ECO:0000313" key="9">
    <source>
        <dbReference type="Proteomes" id="UP000253915"/>
    </source>
</evidence>
<keyword evidence="3" id="KW-0274">FAD</keyword>
<accession>A0A369N4Z4</accession>
<feature type="domain" description="FAD-dependent oxidoreductase 2 FAD-binding" evidence="5">
    <location>
        <begin position="50"/>
        <end position="529"/>
    </location>
</feature>
<sequence>MEQFSRRSFLKGAGLAAVGTAAVGLVGCGSAAAQEQKDWWMPEAWDEETDVVVVGYGAAGVAATITGLDAGLGVITLEKSSEPDGGNLGCATGCIQTCMKPDDADGMVEMLRHFNQGSVSKEDGDVLYPAIVEQEIEAGAWLDSLEDLEIYWVWRDYGDPSRMTGEVAWSERGDAGGSELFGNFHEIAVDKGADIRLATPAKRLVQNPETKEILGVVAEGSGGDIAIKAKKGVIMACGGFEGNPMMQQWYTGWGIHLFPWGTPHNTGDGHRMCVEAGAQLWHMDCSEIGSPCYRLPSEQVGCSVSMQSAGHFPDASSWLFVNYKGERFVNETKNLSHAPQHTRKRTVWYDMDTDTYEFSNLPYWMVFDQATFDAAPLYIQSTKPKSLVSYAGVHQLLGQEWTNAWALEQGWIVKADTIEGLAASMVGTSPSGTKYEGVDAAALAATVERWNASCEAGADPDFKRDPETMAAFGDGPFYAIEMGMGMINTQGGPKHNEHNQTLDTNDEVIPRLYNVGEFGSLNGGNYNLGNIAEALTTGHFAMLHAGDLEPWDASDGK</sequence>
<evidence type="ECO:0000256" key="4">
    <source>
        <dbReference type="ARBA" id="ARBA00023002"/>
    </source>
</evidence>
<gene>
    <name evidence="7" type="ORF">C1853_04315</name>
    <name evidence="6" type="ORF">C1871_13990</name>
</gene>
<dbReference type="EMBL" id="PPUQ01000004">
    <property type="protein sequence ID" value="RDC40155.1"/>
    <property type="molecule type" value="Genomic_DNA"/>
</dbReference>
<comment type="cofactor">
    <cofactor evidence="1">
        <name>FAD</name>
        <dbReference type="ChEBI" id="CHEBI:57692"/>
    </cofactor>
</comment>
<dbReference type="InterPro" id="IPR050315">
    <property type="entry name" value="FAD-oxidoreductase_2"/>
</dbReference>
<dbReference type="OMA" id="HNEQMRV"/>
<evidence type="ECO:0000256" key="3">
    <source>
        <dbReference type="ARBA" id="ARBA00022827"/>
    </source>
</evidence>
<keyword evidence="4" id="KW-0560">Oxidoreductase</keyword>
<keyword evidence="2" id="KW-0285">Flavoprotein</keyword>
<comment type="caution">
    <text evidence="6">The sequence shown here is derived from an EMBL/GenBank/DDBJ whole genome shotgun (WGS) entry which is preliminary data.</text>
</comment>
<dbReference type="EMBL" id="PPTY01000039">
    <property type="protein sequence ID" value="RDB82238.1"/>
    <property type="molecule type" value="Genomic_DNA"/>
</dbReference>
<evidence type="ECO:0000259" key="5">
    <source>
        <dbReference type="Pfam" id="PF00890"/>
    </source>
</evidence>
<dbReference type="PROSITE" id="PS51257">
    <property type="entry name" value="PROKAR_LIPOPROTEIN"/>
    <property type="match status" value="1"/>
</dbReference>
<evidence type="ECO:0000256" key="2">
    <source>
        <dbReference type="ARBA" id="ARBA00022630"/>
    </source>
</evidence>
<evidence type="ECO:0000313" key="7">
    <source>
        <dbReference type="EMBL" id="RDC40155.1"/>
    </source>
</evidence>
<dbReference type="Gene3D" id="3.90.700.10">
    <property type="entry name" value="Succinate dehydrogenase/fumarate reductase flavoprotein, catalytic domain"/>
    <property type="match status" value="1"/>
</dbReference>
<dbReference type="Proteomes" id="UP000253857">
    <property type="component" value="Unassembled WGS sequence"/>
</dbReference>
<evidence type="ECO:0000313" key="8">
    <source>
        <dbReference type="Proteomes" id="UP000253857"/>
    </source>
</evidence>
<dbReference type="InterPro" id="IPR027477">
    <property type="entry name" value="Succ_DH/fumarate_Rdtase_cat_sf"/>
</dbReference>
<dbReference type="RefSeq" id="WP_015761354.1">
    <property type="nucleotide sequence ID" value="NZ_AP031442.1"/>
</dbReference>
<dbReference type="AlphaFoldDB" id="A0A369N4Z4"/>
<dbReference type="Proteomes" id="UP000253915">
    <property type="component" value="Unassembled WGS sequence"/>
</dbReference>
<dbReference type="PANTHER" id="PTHR43400:SF10">
    <property type="entry name" value="3-OXOSTEROID 1-DEHYDROGENASE"/>
    <property type="match status" value="1"/>
</dbReference>
<evidence type="ECO:0000313" key="6">
    <source>
        <dbReference type="EMBL" id="RDB82238.1"/>
    </source>
</evidence>